<dbReference type="NCBIfam" id="TIGR01687">
    <property type="entry name" value="moaD_arch"/>
    <property type="match status" value="1"/>
</dbReference>
<dbReference type="Proteomes" id="UP000027153">
    <property type="component" value="Unassembled WGS sequence"/>
</dbReference>
<evidence type="ECO:0000313" key="1">
    <source>
        <dbReference type="EMBL" id="KCZ73352.1"/>
    </source>
</evidence>
<evidence type="ECO:0000313" key="2">
    <source>
        <dbReference type="Proteomes" id="UP000027153"/>
    </source>
</evidence>
<comment type="caution">
    <text evidence="1">The sequence shown here is derived from an EMBL/GenBank/DDBJ whole genome shotgun (WGS) entry which is preliminary data.</text>
</comment>
<organism evidence="1 2">
    <name type="scientific">Candidatus Methanoperedens nitratireducens</name>
    <dbReference type="NCBI Taxonomy" id="1392998"/>
    <lineage>
        <taxon>Archaea</taxon>
        <taxon>Methanobacteriati</taxon>
        <taxon>Methanobacteriota</taxon>
        <taxon>Stenosarchaea group</taxon>
        <taxon>Methanomicrobia</taxon>
        <taxon>Methanosarcinales</taxon>
        <taxon>ANME-2 cluster</taxon>
        <taxon>Candidatus Methanoperedentaceae</taxon>
        <taxon>Candidatus Methanoperedens</taxon>
    </lineage>
</organism>
<dbReference type="EMBL" id="JMIY01000001">
    <property type="protein sequence ID" value="KCZ73352.1"/>
    <property type="molecule type" value="Genomic_DNA"/>
</dbReference>
<dbReference type="InterPro" id="IPR016155">
    <property type="entry name" value="Mopterin_synth/thiamin_S_b"/>
</dbReference>
<sequence>MVIVKFFSTLRNITEVREAIIEQEGSVYDILNALLSNYGDLKEAIFDEKGDIYINILLNGRNIEYLNGPATMVSQHDTLYLFPPIAGG</sequence>
<dbReference type="Gene3D" id="3.10.20.30">
    <property type="match status" value="1"/>
</dbReference>
<reference evidence="1 2" key="1">
    <citation type="journal article" date="2013" name="Nature">
        <title>Anaerobic oxidation of methane coupled to nitrate reduction in a novel archaeal lineage.</title>
        <authorList>
            <person name="Haroon M.F."/>
            <person name="Hu S."/>
            <person name="Shi Y."/>
            <person name="Imelfort M."/>
            <person name="Keller J."/>
            <person name="Hugenholtz P."/>
            <person name="Yuan Z."/>
            <person name="Tyson G.W."/>
        </authorList>
    </citation>
    <scope>NUCLEOTIDE SEQUENCE [LARGE SCALE GENOMIC DNA]</scope>
    <source>
        <strain evidence="1 2">ANME-2d</strain>
    </source>
</reference>
<dbReference type="InterPro" id="IPR012675">
    <property type="entry name" value="Beta-grasp_dom_sf"/>
</dbReference>
<dbReference type="InterPro" id="IPR010038">
    <property type="entry name" value="MoaD_arc-typ"/>
</dbReference>
<dbReference type="Pfam" id="PF02597">
    <property type="entry name" value="ThiS"/>
    <property type="match status" value="1"/>
</dbReference>
<dbReference type="PANTHER" id="PTHR38031:SF1">
    <property type="entry name" value="SULFUR CARRIER PROTEIN CYSO"/>
    <property type="match status" value="1"/>
</dbReference>
<proteinExistence type="predicted"/>
<dbReference type="SUPFAM" id="SSF54285">
    <property type="entry name" value="MoaD/ThiS"/>
    <property type="match status" value="1"/>
</dbReference>
<dbReference type="NCBIfam" id="NF041918">
    <property type="entry name" value="SAMP1"/>
    <property type="match status" value="1"/>
</dbReference>
<dbReference type="RefSeq" id="WP_048088709.1">
    <property type="nucleotide sequence ID" value="NZ_JMIY01000001.1"/>
</dbReference>
<name>A0A062V7T5_9EURY</name>
<gene>
    <name evidence="1" type="ORF">ANME2D_00418</name>
</gene>
<dbReference type="AlphaFoldDB" id="A0A062V7T5"/>
<dbReference type="InterPro" id="IPR003749">
    <property type="entry name" value="ThiS/MoaD-like"/>
</dbReference>
<keyword evidence="2" id="KW-1185">Reference proteome</keyword>
<protein>
    <submittedName>
        <fullName evidence="1">MoaD family protein</fullName>
    </submittedName>
</protein>
<accession>A0A062V7T5</accession>
<dbReference type="InterPro" id="IPR052045">
    <property type="entry name" value="Sulfur_Carrier/Prot_Modifier"/>
</dbReference>
<dbReference type="OrthoDB" id="98357at2157"/>
<dbReference type="InterPro" id="IPR054834">
    <property type="entry name" value="SAMP1_3"/>
</dbReference>
<dbReference type="PANTHER" id="PTHR38031">
    <property type="entry name" value="SULFUR CARRIER PROTEIN SLR0821-RELATED"/>
    <property type="match status" value="1"/>
</dbReference>